<evidence type="ECO:0000256" key="2">
    <source>
        <dbReference type="ARBA" id="ARBA00022741"/>
    </source>
</evidence>
<evidence type="ECO:0000313" key="7">
    <source>
        <dbReference type="Proteomes" id="UP000469185"/>
    </source>
</evidence>
<dbReference type="GO" id="GO:0046872">
    <property type="term" value="F:metal ion binding"/>
    <property type="evidence" value="ECO:0007669"/>
    <property type="project" value="InterPro"/>
</dbReference>
<protein>
    <submittedName>
        <fullName evidence="6">ATP-grasp domain-containing protein</fullName>
    </submittedName>
</protein>
<dbReference type="Gene3D" id="3.30.470.20">
    <property type="entry name" value="ATP-grasp fold, B domain"/>
    <property type="match status" value="1"/>
</dbReference>
<feature type="domain" description="ATP-grasp" evidence="5">
    <location>
        <begin position="122"/>
        <end position="321"/>
    </location>
</feature>
<dbReference type="EMBL" id="JAAGOB010000003">
    <property type="protein sequence ID" value="NED94883.1"/>
    <property type="molecule type" value="Genomic_DNA"/>
</dbReference>
<dbReference type="RefSeq" id="WP_163817163.1">
    <property type="nucleotide sequence ID" value="NZ_JAAGOB010000003.1"/>
</dbReference>
<dbReference type="Pfam" id="PF13535">
    <property type="entry name" value="ATP-grasp_4"/>
    <property type="match status" value="1"/>
</dbReference>
<keyword evidence="3 4" id="KW-0067">ATP-binding</keyword>
<dbReference type="InterPro" id="IPR052032">
    <property type="entry name" value="ATP-dep_AA_Ligase"/>
</dbReference>
<reference evidence="6 7" key="1">
    <citation type="submission" date="2020-02" db="EMBL/GenBank/DDBJ databases">
        <authorList>
            <person name="Li X.-J."/>
            <person name="Feng X.-M."/>
        </authorList>
    </citation>
    <scope>NUCLEOTIDE SEQUENCE [LARGE SCALE GENOMIC DNA]</scope>
    <source>
        <strain evidence="6 7">CGMCC 4.7225</strain>
    </source>
</reference>
<sequence length="455" mass="47950">MATLLMVESWLHSTGRCLPPIIRRLGHDYVLVTKDPGLYPPGPGGDPHPVLGFAGEVVVADTNDDDAVCAAAREIAGRRRVDGVLTTCDYYLGTVATVARLLGLPGAPPDVMRRATQKHLVRVALDEAGLPNPAFAVAADWNHARAAADRIGMPVIAKPVDLNAGTAVERIRDEAALKDAFWCVNGVESNTRGQPLRRLLLVEEELSGEEVSVEALTFEGATTIIGITDKSVTAPPACVEAGHMFPARLAPRVARQVEAFAADALDAIGFTHGLSHIEIMITADGPRLIEVNPRQAGGYIFDLVHLVTGTHPLQMLVELALGRMPDLSGASEPGLSSALVPARQAPAASAAVVFVMSPRDGVLERVSGVESLDADPRVLRWEIPTPAAARRPRDNDAYLGHIVTVDPAGPAARARAEAVVGALRLHFRDGDVVRPLGVALGSAYAGVPAGDHAGH</sequence>
<organism evidence="6 7">
    <name type="scientific">Phytoactinopolyspora alkaliphila</name>
    <dbReference type="NCBI Taxonomy" id="1783498"/>
    <lineage>
        <taxon>Bacteria</taxon>
        <taxon>Bacillati</taxon>
        <taxon>Actinomycetota</taxon>
        <taxon>Actinomycetes</taxon>
        <taxon>Jiangellales</taxon>
        <taxon>Jiangellaceae</taxon>
        <taxon>Phytoactinopolyspora</taxon>
    </lineage>
</organism>
<proteinExistence type="predicted"/>
<dbReference type="SUPFAM" id="SSF56059">
    <property type="entry name" value="Glutathione synthetase ATP-binding domain-like"/>
    <property type="match status" value="1"/>
</dbReference>
<evidence type="ECO:0000313" key="6">
    <source>
        <dbReference type="EMBL" id="NED94883.1"/>
    </source>
</evidence>
<evidence type="ECO:0000256" key="1">
    <source>
        <dbReference type="ARBA" id="ARBA00022598"/>
    </source>
</evidence>
<name>A0A6N9YIQ2_9ACTN</name>
<evidence type="ECO:0000256" key="4">
    <source>
        <dbReference type="PROSITE-ProRule" id="PRU00409"/>
    </source>
</evidence>
<keyword evidence="7" id="KW-1185">Reference proteome</keyword>
<dbReference type="Pfam" id="PF18130">
    <property type="entry name" value="ATPgrasp_N"/>
    <property type="match status" value="1"/>
</dbReference>
<dbReference type="Gene3D" id="3.40.50.20">
    <property type="match status" value="1"/>
</dbReference>
<keyword evidence="1" id="KW-0436">Ligase</keyword>
<accession>A0A6N9YIQ2</accession>
<dbReference type="InterPro" id="IPR011761">
    <property type="entry name" value="ATP-grasp"/>
</dbReference>
<keyword evidence="2 4" id="KW-0547">Nucleotide-binding</keyword>
<dbReference type="AlphaFoldDB" id="A0A6N9YIQ2"/>
<dbReference type="InterPro" id="IPR040570">
    <property type="entry name" value="LAL_C2"/>
</dbReference>
<dbReference type="Pfam" id="PF18603">
    <property type="entry name" value="LAL_C2"/>
    <property type="match status" value="1"/>
</dbReference>
<comment type="caution">
    <text evidence="6">The sequence shown here is derived from an EMBL/GenBank/DDBJ whole genome shotgun (WGS) entry which is preliminary data.</text>
</comment>
<dbReference type="PROSITE" id="PS50975">
    <property type="entry name" value="ATP_GRASP"/>
    <property type="match status" value="1"/>
</dbReference>
<dbReference type="PANTHER" id="PTHR43585">
    <property type="entry name" value="FUMIPYRROLE BIOSYNTHESIS PROTEIN C"/>
    <property type="match status" value="1"/>
</dbReference>
<dbReference type="GO" id="GO:0005524">
    <property type="term" value="F:ATP binding"/>
    <property type="evidence" value="ECO:0007669"/>
    <property type="project" value="UniProtKB-UniRule"/>
</dbReference>
<dbReference type="GO" id="GO:0016874">
    <property type="term" value="F:ligase activity"/>
    <property type="evidence" value="ECO:0007669"/>
    <property type="project" value="UniProtKB-KW"/>
</dbReference>
<evidence type="ECO:0000259" key="5">
    <source>
        <dbReference type="PROSITE" id="PS50975"/>
    </source>
</evidence>
<dbReference type="Proteomes" id="UP000469185">
    <property type="component" value="Unassembled WGS sequence"/>
</dbReference>
<gene>
    <name evidence="6" type="ORF">G1H11_06110</name>
</gene>
<dbReference type="PANTHER" id="PTHR43585:SF2">
    <property type="entry name" value="ATP-GRASP ENZYME FSQD"/>
    <property type="match status" value="1"/>
</dbReference>
<evidence type="ECO:0000256" key="3">
    <source>
        <dbReference type="ARBA" id="ARBA00022840"/>
    </source>
</evidence>
<dbReference type="InterPro" id="IPR041472">
    <property type="entry name" value="BL00235/CARNS1_N"/>
</dbReference>